<sequence length="32" mass="3622">MKILLASSTVALSFIPRYIHMHTCPDTQSNDM</sequence>
<proteinExistence type="predicted"/>
<protein>
    <submittedName>
        <fullName evidence="1">Uncharacterized protein</fullName>
    </submittedName>
</protein>
<dbReference type="EMBL" id="GBRH01192775">
    <property type="protein sequence ID" value="JAE05121.1"/>
    <property type="molecule type" value="Transcribed_RNA"/>
</dbReference>
<reference evidence="1" key="1">
    <citation type="submission" date="2014-09" db="EMBL/GenBank/DDBJ databases">
        <authorList>
            <person name="Magalhaes I.L.F."/>
            <person name="Oliveira U."/>
            <person name="Santos F.R."/>
            <person name="Vidigal T.H.D.A."/>
            <person name="Brescovit A.D."/>
            <person name="Santos A.J."/>
        </authorList>
    </citation>
    <scope>NUCLEOTIDE SEQUENCE</scope>
    <source>
        <tissue evidence="1">Shoot tissue taken approximately 20 cm above the soil surface</tissue>
    </source>
</reference>
<reference evidence="1" key="2">
    <citation type="journal article" date="2015" name="Data Brief">
        <title>Shoot transcriptome of the giant reed, Arundo donax.</title>
        <authorList>
            <person name="Barrero R.A."/>
            <person name="Guerrero F.D."/>
            <person name="Moolhuijzen P."/>
            <person name="Goolsby J.A."/>
            <person name="Tidwell J."/>
            <person name="Bellgard S.E."/>
            <person name="Bellgard M.I."/>
        </authorList>
    </citation>
    <scope>NUCLEOTIDE SEQUENCE</scope>
    <source>
        <tissue evidence="1">Shoot tissue taken approximately 20 cm above the soil surface</tissue>
    </source>
</reference>
<name>A0A0A9F4T7_ARUDO</name>
<evidence type="ECO:0000313" key="1">
    <source>
        <dbReference type="EMBL" id="JAE05121.1"/>
    </source>
</evidence>
<accession>A0A0A9F4T7</accession>
<organism evidence="1">
    <name type="scientific">Arundo donax</name>
    <name type="common">Giant reed</name>
    <name type="synonym">Donax arundinaceus</name>
    <dbReference type="NCBI Taxonomy" id="35708"/>
    <lineage>
        <taxon>Eukaryota</taxon>
        <taxon>Viridiplantae</taxon>
        <taxon>Streptophyta</taxon>
        <taxon>Embryophyta</taxon>
        <taxon>Tracheophyta</taxon>
        <taxon>Spermatophyta</taxon>
        <taxon>Magnoliopsida</taxon>
        <taxon>Liliopsida</taxon>
        <taxon>Poales</taxon>
        <taxon>Poaceae</taxon>
        <taxon>PACMAD clade</taxon>
        <taxon>Arundinoideae</taxon>
        <taxon>Arundineae</taxon>
        <taxon>Arundo</taxon>
    </lineage>
</organism>
<dbReference type="AlphaFoldDB" id="A0A0A9F4T7"/>